<gene>
    <name evidence="1" type="ORF">SE17_09975</name>
</gene>
<dbReference type="Pfam" id="PF13366">
    <property type="entry name" value="PDDEXK_3"/>
    <property type="match status" value="1"/>
</dbReference>
<dbReference type="EMBL" id="LJCR01000272">
    <property type="protein sequence ID" value="KPV53381.1"/>
    <property type="molecule type" value="Genomic_DNA"/>
</dbReference>
<dbReference type="PATRIC" id="fig|186479.3.peg.5566"/>
<comment type="caution">
    <text evidence="1">The sequence shown here is derived from an EMBL/GenBank/DDBJ whole genome shotgun (WGS) entry which is preliminary data.</text>
</comment>
<dbReference type="InterPro" id="IPR026350">
    <property type="entry name" value="GxxExxY"/>
</dbReference>
<proteinExistence type="predicted"/>
<protein>
    <submittedName>
        <fullName evidence="1">GxxExxY protein</fullName>
    </submittedName>
</protein>
<dbReference type="AlphaFoldDB" id="A0A0N8PSQ5"/>
<accession>A0A0N8PSQ5</accession>
<dbReference type="NCBIfam" id="TIGR04256">
    <property type="entry name" value="GxxExxY"/>
    <property type="match status" value="1"/>
</dbReference>
<evidence type="ECO:0000313" key="2">
    <source>
        <dbReference type="Proteomes" id="UP000050509"/>
    </source>
</evidence>
<organism evidence="1 2">
    <name type="scientific">Kouleothrix aurantiaca</name>
    <dbReference type="NCBI Taxonomy" id="186479"/>
    <lineage>
        <taxon>Bacteria</taxon>
        <taxon>Bacillati</taxon>
        <taxon>Chloroflexota</taxon>
        <taxon>Chloroflexia</taxon>
        <taxon>Chloroflexales</taxon>
        <taxon>Roseiflexineae</taxon>
        <taxon>Roseiflexaceae</taxon>
        <taxon>Kouleothrix</taxon>
    </lineage>
</organism>
<keyword evidence="2" id="KW-1185">Reference proteome</keyword>
<name>A0A0N8PSQ5_9CHLR</name>
<dbReference type="Proteomes" id="UP000050509">
    <property type="component" value="Unassembled WGS sequence"/>
</dbReference>
<evidence type="ECO:0000313" key="1">
    <source>
        <dbReference type="EMBL" id="KPV53381.1"/>
    </source>
</evidence>
<sequence length="124" mass="13960">MYPEQTLTQQIIGAAIEVHKAIGPGLLESAYQACLAQELRLRNVAFETEKPLPIMYKGAKLDCGYRLDFLIEGRVVVEIKSIETLLPIHEAQILTYLRLTQCKIGLLINFNVPVLKNGIKRIIL</sequence>
<reference evidence="1 2" key="1">
    <citation type="submission" date="2015-09" db="EMBL/GenBank/DDBJ databases">
        <title>Draft genome sequence of Kouleothrix aurantiaca JCM 19913.</title>
        <authorList>
            <person name="Hemp J."/>
        </authorList>
    </citation>
    <scope>NUCLEOTIDE SEQUENCE [LARGE SCALE GENOMIC DNA]</scope>
    <source>
        <strain evidence="1 2">COM-B</strain>
    </source>
</reference>